<evidence type="ECO:0000259" key="2">
    <source>
        <dbReference type="SMART" id="SM00954"/>
    </source>
</evidence>
<accession>A0ABV8QS36</accession>
<proteinExistence type="predicted"/>
<dbReference type="InterPro" id="IPR043519">
    <property type="entry name" value="NT_sf"/>
</dbReference>
<protein>
    <submittedName>
        <fullName evidence="3">GTP pyrophosphokinase family protein</fullName>
    </submittedName>
</protein>
<organism evidence="3 4">
    <name type="scientific">Ferruginibacter yonginensis</name>
    <dbReference type="NCBI Taxonomy" id="1310416"/>
    <lineage>
        <taxon>Bacteria</taxon>
        <taxon>Pseudomonadati</taxon>
        <taxon>Bacteroidota</taxon>
        <taxon>Chitinophagia</taxon>
        <taxon>Chitinophagales</taxon>
        <taxon>Chitinophagaceae</taxon>
        <taxon>Ferruginibacter</taxon>
    </lineage>
</organism>
<dbReference type="RefSeq" id="WP_379708297.1">
    <property type="nucleotide sequence ID" value="NZ_JBHSCZ010000002.1"/>
</dbReference>
<evidence type="ECO:0000256" key="1">
    <source>
        <dbReference type="SAM" id="Coils"/>
    </source>
</evidence>
<dbReference type="Pfam" id="PF04607">
    <property type="entry name" value="RelA_SpoT"/>
    <property type="match status" value="1"/>
</dbReference>
<feature type="domain" description="RelA/SpoT" evidence="2">
    <location>
        <begin position="44"/>
        <end position="168"/>
    </location>
</feature>
<dbReference type="PANTHER" id="PTHR41773">
    <property type="entry name" value="GTP PYROPHOSPHATASE-RELATED"/>
    <property type="match status" value="1"/>
</dbReference>
<sequence length="331" mass="39736">MDTNQVSYQYSEVIDKYQKLGQNIVQALELFLNEKEISFLSIYYRVKDKNSFLEKIERKKYESPFEQIEDICGVRIICYYQNDVQKIAEIIKNEFEILENEDKENLLNTDQFGYRSTHFIAKIKPKWLQAPNYRGLENLKTEIQVRTVLMHSWAEIEHKLAYKKDIHIPKELKRKLYRISAKLEEADEQFEELKNSIIDYRNDVTNILNTEDIQNDEIDLNLDSLQSFLDLNFPERVKNIEMTSDLVDEFSKFNISLSELKKSYKKVKNYLPEIEIEIFKDEVVEKKEWVQVGIARNIMDLTNENYRENRNKPENVKELDRFWAEKIKQNK</sequence>
<dbReference type="SMART" id="SM00954">
    <property type="entry name" value="RelA_SpoT"/>
    <property type="match status" value="1"/>
</dbReference>
<dbReference type="PANTHER" id="PTHR41773:SF1">
    <property type="entry name" value="RELA_SPOT DOMAIN-CONTAINING PROTEIN"/>
    <property type="match status" value="1"/>
</dbReference>
<evidence type="ECO:0000313" key="3">
    <source>
        <dbReference type="EMBL" id="MFC4262646.1"/>
    </source>
</evidence>
<feature type="coiled-coil region" evidence="1">
    <location>
        <begin position="176"/>
        <end position="203"/>
    </location>
</feature>
<comment type="caution">
    <text evidence="3">The sequence shown here is derived from an EMBL/GenBank/DDBJ whole genome shotgun (WGS) entry which is preliminary data.</text>
</comment>
<gene>
    <name evidence="3" type="ORF">ACFOWM_07145</name>
</gene>
<dbReference type="Proteomes" id="UP001595907">
    <property type="component" value="Unassembled WGS sequence"/>
</dbReference>
<dbReference type="CDD" id="cd05399">
    <property type="entry name" value="NT_Rel-Spo_like"/>
    <property type="match status" value="1"/>
</dbReference>
<dbReference type="SUPFAM" id="SSF81301">
    <property type="entry name" value="Nucleotidyltransferase"/>
    <property type="match status" value="1"/>
</dbReference>
<dbReference type="EMBL" id="JBHSCZ010000002">
    <property type="protein sequence ID" value="MFC4262646.1"/>
    <property type="molecule type" value="Genomic_DNA"/>
</dbReference>
<evidence type="ECO:0000313" key="4">
    <source>
        <dbReference type="Proteomes" id="UP001595907"/>
    </source>
</evidence>
<dbReference type="Gene3D" id="3.30.460.10">
    <property type="entry name" value="Beta Polymerase, domain 2"/>
    <property type="match status" value="1"/>
</dbReference>
<dbReference type="InterPro" id="IPR007685">
    <property type="entry name" value="RelA_SpoT"/>
</dbReference>
<name>A0ABV8QS36_9BACT</name>
<keyword evidence="1" id="KW-0175">Coiled coil</keyword>
<keyword evidence="4" id="KW-1185">Reference proteome</keyword>
<reference evidence="4" key="1">
    <citation type="journal article" date="2019" name="Int. J. Syst. Evol. Microbiol.">
        <title>The Global Catalogue of Microorganisms (GCM) 10K type strain sequencing project: providing services to taxonomists for standard genome sequencing and annotation.</title>
        <authorList>
            <consortium name="The Broad Institute Genomics Platform"/>
            <consortium name="The Broad Institute Genome Sequencing Center for Infectious Disease"/>
            <person name="Wu L."/>
            <person name="Ma J."/>
        </authorList>
    </citation>
    <scope>NUCLEOTIDE SEQUENCE [LARGE SCALE GENOMIC DNA]</scope>
    <source>
        <strain evidence="4">CECT 8289</strain>
    </source>
</reference>
<dbReference type="Gene3D" id="1.10.287.860">
    <property type="entry name" value="Nucleotidyltransferase"/>
    <property type="match status" value="1"/>
</dbReference>